<evidence type="ECO:0000313" key="4">
    <source>
        <dbReference type="Proteomes" id="UP000033684"/>
    </source>
</evidence>
<comment type="caution">
    <text evidence="3">The sequence shown here is derived from an EMBL/GenBank/DDBJ whole genome shotgun (WGS) entry which is preliminary data.</text>
</comment>
<reference evidence="4" key="1">
    <citation type="submission" date="2015-03" db="EMBL/GenBank/DDBJ databases">
        <title>Draft genome sequence of a novel methanotroph (Sn10-6) isolated from flooded ricefield rhizosphere in India.</title>
        <authorList>
            <person name="Pandit P.S."/>
            <person name="Pore S.D."/>
            <person name="Arora P."/>
            <person name="Kapse N.G."/>
            <person name="Dhakephalkar P.K."/>
            <person name="Rahalkar M.C."/>
        </authorList>
    </citation>
    <scope>NUCLEOTIDE SEQUENCE [LARGE SCALE GENOMIC DNA]</scope>
    <source>
        <strain evidence="4">Sn10-6</strain>
    </source>
</reference>
<accession>A0A0F3IGF7</accession>
<feature type="domain" description="GIY-YIG" evidence="2">
    <location>
        <begin position="1"/>
        <end position="73"/>
    </location>
</feature>
<dbReference type="PROSITE" id="PS50164">
    <property type="entry name" value="GIY_YIG"/>
    <property type="match status" value="1"/>
</dbReference>
<organism evidence="3 4">
    <name type="scientific">Methylocucumis oryzae</name>
    <dbReference type="NCBI Taxonomy" id="1632867"/>
    <lineage>
        <taxon>Bacteria</taxon>
        <taxon>Pseudomonadati</taxon>
        <taxon>Pseudomonadota</taxon>
        <taxon>Gammaproteobacteria</taxon>
        <taxon>Methylococcales</taxon>
        <taxon>Methylococcaceae</taxon>
        <taxon>Methylocucumis</taxon>
    </lineage>
</organism>
<dbReference type="RefSeq" id="WP_045780125.1">
    <property type="nucleotide sequence ID" value="NZ_LAJX01000201.1"/>
</dbReference>
<keyword evidence="4" id="KW-1185">Reference proteome</keyword>
<dbReference type="Pfam" id="PF01541">
    <property type="entry name" value="GIY-YIG"/>
    <property type="match status" value="1"/>
</dbReference>
<dbReference type="PANTHER" id="PTHR34477">
    <property type="entry name" value="UPF0213 PROTEIN YHBQ"/>
    <property type="match status" value="1"/>
</dbReference>
<dbReference type="SUPFAM" id="SSF82771">
    <property type="entry name" value="GIY-YIG endonuclease"/>
    <property type="match status" value="1"/>
</dbReference>
<proteinExistence type="inferred from homology"/>
<gene>
    <name evidence="3" type="ORF">VZ94_16955</name>
</gene>
<evidence type="ECO:0000313" key="3">
    <source>
        <dbReference type="EMBL" id="KJV05608.1"/>
    </source>
</evidence>
<dbReference type="CDD" id="cd10448">
    <property type="entry name" value="GIY-YIG_unchar_3"/>
    <property type="match status" value="1"/>
</dbReference>
<reference evidence="3 4" key="2">
    <citation type="journal article" date="2016" name="Microb. Ecol.">
        <title>Genome Characteristics of a Novel Type I Methanotroph (Sn10-6) Isolated from a Flooded Indian Rice Field.</title>
        <authorList>
            <person name="Rahalkar M.C."/>
            <person name="Pandit P.S."/>
            <person name="Dhakephalkar P.K."/>
            <person name="Pore S."/>
            <person name="Arora P."/>
            <person name="Kapse N."/>
        </authorList>
    </citation>
    <scope>NUCLEOTIDE SEQUENCE [LARGE SCALE GENOMIC DNA]</scope>
    <source>
        <strain evidence="3 4">Sn10-6</strain>
    </source>
</reference>
<dbReference type="OrthoDB" id="9807770at2"/>
<evidence type="ECO:0000256" key="1">
    <source>
        <dbReference type="ARBA" id="ARBA00007435"/>
    </source>
</evidence>
<dbReference type="Gene3D" id="3.40.1440.10">
    <property type="entry name" value="GIY-YIG endonuclease"/>
    <property type="match status" value="1"/>
</dbReference>
<name>A0A0F3IGF7_9GAMM</name>
<protein>
    <recommendedName>
        <fullName evidence="2">GIY-YIG domain-containing protein</fullName>
    </recommendedName>
</protein>
<dbReference type="AlphaFoldDB" id="A0A0F3IGF7"/>
<dbReference type="InterPro" id="IPR000305">
    <property type="entry name" value="GIY-YIG_endonuc"/>
</dbReference>
<dbReference type="InterPro" id="IPR050190">
    <property type="entry name" value="UPF0213_domain"/>
</dbReference>
<dbReference type="InterPro" id="IPR035901">
    <property type="entry name" value="GIY-YIG_endonuc_sf"/>
</dbReference>
<dbReference type="PANTHER" id="PTHR34477:SF5">
    <property type="entry name" value="BSL5627 PROTEIN"/>
    <property type="match status" value="1"/>
</dbReference>
<dbReference type="Proteomes" id="UP000033684">
    <property type="component" value="Unassembled WGS sequence"/>
</dbReference>
<comment type="similarity">
    <text evidence="1">Belongs to the UPF0213 family.</text>
</comment>
<dbReference type="PATRIC" id="fig|1632867.3.peg.2321"/>
<evidence type="ECO:0000259" key="2">
    <source>
        <dbReference type="PROSITE" id="PS50164"/>
    </source>
</evidence>
<sequence length="94" mass="11095">MYILASKKNGTLYVGVTSNLVQRIYQHRENLVDGFTKRYGVHDLVWYEPHETMESAILKEKRLKTWERAAKIRLIESTNPTWQDLWPTLTDTSL</sequence>
<dbReference type="EMBL" id="LAJX01000201">
    <property type="protein sequence ID" value="KJV05608.1"/>
    <property type="molecule type" value="Genomic_DNA"/>
</dbReference>